<proteinExistence type="predicted"/>
<dbReference type="RefSeq" id="WP_035689200.1">
    <property type="nucleotide sequence ID" value="NZ_JPRL01000002.1"/>
</dbReference>
<evidence type="ECO:0000313" key="1">
    <source>
        <dbReference type="EMBL" id="KFF03484.1"/>
    </source>
</evidence>
<dbReference type="EMBL" id="JPRL01000002">
    <property type="protein sequence ID" value="KFF03484.1"/>
    <property type="molecule type" value="Genomic_DNA"/>
</dbReference>
<sequence length="548" mass="62538">MSKQTYVGGTSRITSNGEIVFNAYDGDANFTTNGINKWTAKDGHFVGDYKEIELPEKPVDETRNFPSGWWSKDPEGKIRVDYLDSETKKGFRAELEDVVYFQLRVNKKVPLGTKIKFKLWDHDWSVFMDFFLQGVNLDDDDFGVDGKELFKTGTVKDTGEEYNRITLKLPLTPEWKEQLENETGPFELDKYLDFFWIWTYDDTEWNSKQIILNVYYTRNLYIKEANPGRYRFPEVIDSQTGDFIVFLKNEAGDIVGSIDSNVAEFYAVRTTVTAQYNFGGKTNVVIKKLYEEKINLHTGKATTNTISEVKEFVAFKAKKTAAITKLEDTSVTQVSKKFSDYYNVYDIGSYGIKVLQEAMNILGYIDLYNDVSDAVAGKSLSMYDTSGVMTATADVATKAAMAQETKLGLMTAEEIALMSLPEWVSPVTFGLAVFEETITKPFVAQVMQDIAETMFWKMEYAKRGGLKAVDSLISLDKNVAQYYELIYNIPQQKHNGIFAGKIKTYSDLNKDNTIYHSENQQAKTYTYLLALMEIEPNVYDYNIDTIFI</sequence>
<dbReference type="STRING" id="362418.IW19_21630"/>
<evidence type="ECO:0000313" key="2">
    <source>
        <dbReference type="Proteomes" id="UP000028715"/>
    </source>
</evidence>
<name>A0A085ZGC0_9FLAO</name>
<accession>A0A085ZGC0</accession>
<comment type="caution">
    <text evidence="1">The sequence shown here is derived from an EMBL/GenBank/DDBJ whole genome shotgun (WGS) entry which is preliminary data.</text>
</comment>
<organism evidence="1 2">
    <name type="scientific">Flavobacterium reichenbachii</name>
    <dbReference type="NCBI Taxonomy" id="362418"/>
    <lineage>
        <taxon>Bacteria</taxon>
        <taxon>Pseudomonadati</taxon>
        <taxon>Bacteroidota</taxon>
        <taxon>Flavobacteriia</taxon>
        <taxon>Flavobacteriales</taxon>
        <taxon>Flavobacteriaceae</taxon>
        <taxon>Flavobacterium</taxon>
    </lineage>
</organism>
<protein>
    <submittedName>
        <fullName evidence="1">Uncharacterized protein</fullName>
    </submittedName>
</protein>
<dbReference type="Proteomes" id="UP000028715">
    <property type="component" value="Unassembled WGS sequence"/>
</dbReference>
<gene>
    <name evidence="1" type="ORF">IW19_21630</name>
</gene>
<reference evidence="1 2" key="1">
    <citation type="submission" date="2014-07" db="EMBL/GenBank/DDBJ databases">
        <title>Genome of Flavobacterium reichenbachii LMG 25512.</title>
        <authorList>
            <person name="Stropko S.J."/>
            <person name="Pipes S.E."/>
            <person name="Newman J.D."/>
        </authorList>
    </citation>
    <scope>NUCLEOTIDE SEQUENCE [LARGE SCALE GENOMIC DNA]</scope>
    <source>
        <strain evidence="1 2">LMG 25512</strain>
    </source>
</reference>
<dbReference type="OrthoDB" id="1217771at2"/>
<keyword evidence="2" id="KW-1185">Reference proteome</keyword>
<dbReference type="eggNOG" id="ENOG5030QR3">
    <property type="taxonomic scope" value="Bacteria"/>
</dbReference>
<dbReference type="AlphaFoldDB" id="A0A085ZGC0"/>